<dbReference type="Proteomes" id="UP001432027">
    <property type="component" value="Unassembled WGS sequence"/>
</dbReference>
<feature type="domain" description="BTB" evidence="1">
    <location>
        <begin position="51"/>
        <end position="75"/>
    </location>
</feature>
<dbReference type="InterPro" id="IPR000210">
    <property type="entry name" value="BTB/POZ_dom"/>
</dbReference>
<protein>
    <recommendedName>
        <fullName evidence="1">BTB domain-containing protein</fullName>
    </recommendedName>
</protein>
<proteinExistence type="predicted"/>
<name>A0AAV5TTD8_9BILA</name>
<comment type="caution">
    <text evidence="2">The sequence shown here is derived from an EMBL/GenBank/DDBJ whole genome shotgun (WGS) entry which is preliminary data.</text>
</comment>
<dbReference type="Pfam" id="PF00651">
    <property type="entry name" value="BTB"/>
    <property type="match status" value="1"/>
</dbReference>
<evidence type="ECO:0000313" key="3">
    <source>
        <dbReference type="Proteomes" id="UP001432027"/>
    </source>
</evidence>
<feature type="non-terminal residue" evidence="2">
    <location>
        <position position="75"/>
    </location>
</feature>
<evidence type="ECO:0000313" key="2">
    <source>
        <dbReference type="EMBL" id="GMS97666.1"/>
    </source>
</evidence>
<reference evidence="2" key="1">
    <citation type="submission" date="2023-10" db="EMBL/GenBank/DDBJ databases">
        <title>Genome assembly of Pristionchus species.</title>
        <authorList>
            <person name="Yoshida K."/>
            <person name="Sommer R.J."/>
        </authorList>
    </citation>
    <scope>NUCLEOTIDE SEQUENCE</scope>
    <source>
        <strain evidence="2">RS0144</strain>
    </source>
</reference>
<dbReference type="PROSITE" id="PS50097">
    <property type="entry name" value="BTB"/>
    <property type="match status" value="1"/>
</dbReference>
<feature type="non-terminal residue" evidence="2">
    <location>
        <position position="1"/>
    </location>
</feature>
<evidence type="ECO:0000259" key="1">
    <source>
        <dbReference type="PROSITE" id="PS50097"/>
    </source>
</evidence>
<gene>
    <name evidence="2" type="ORF">PENTCL1PPCAC_19841</name>
</gene>
<dbReference type="EMBL" id="BTSX01000004">
    <property type="protein sequence ID" value="GMS97666.1"/>
    <property type="molecule type" value="Genomic_DNA"/>
</dbReference>
<organism evidence="2 3">
    <name type="scientific">Pristionchus entomophagus</name>
    <dbReference type="NCBI Taxonomy" id="358040"/>
    <lineage>
        <taxon>Eukaryota</taxon>
        <taxon>Metazoa</taxon>
        <taxon>Ecdysozoa</taxon>
        <taxon>Nematoda</taxon>
        <taxon>Chromadorea</taxon>
        <taxon>Rhabditida</taxon>
        <taxon>Rhabditina</taxon>
        <taxon>Diplogasteromorpha</taxon>
        <taxon>Diplogasteroidea</taxon>
        <taxon>Neodiplogasteridae</taxon>
        <taxon>Pristionchus</taxon>
    </lineage>
</organism>
<accession>A0AAV5TTD8</accession>
<sequence length="75" mass="8538">VSHSFASWKRGGNRCDFKPLPHNTKCVYVDVVVENESFARRPIIDPKSSINDVVLVLEQKEFPVNKQFLAAQSSY</sequence>
<dbReference type="AlphaFoldDB" id="A0AAV5TTD8"/>
<keyword evidence="3" id="KW-1185">Reference proteome</keyword>